<evidence type="ECO:0000256" key="2">
    <source>
        <dbReference type="ARBA" id="ARBA00023002"/>
    </source>
</evidence>
<dbReference type="Proteomes" id="UP000613401">
    <property type="component" value="Unassembled WGS sequence"/>
</dbReference>
<evidence type="ECO:0000313" key="6">
    <source>
        <dbReference type="Proteomes" id="UP000613401"/>
    </source>
</evidence>
<reference evidence="5" key="2">
    <citation type="submission" date="2020-03" db="EMBL/GenBank/DDBJ databases">
        <authorList>
            <person name="Fu F.-F."/>
            <person name="Chen J."/>
        </authorList>
    </citation>
    <scope>NUCLEOTIDE SEQUENCE</scope>
    <source>
        <strain evidence="5">Lc1</strain>
    </source>
</reference>
<dbReference type="Pfam" id="PF08031">
    <property type="entry name" value="BBE"/>
    <property type="match status" value="1"/>
</dbReference>
<dbReference type="InterPro" id="IPR012951">
    <property type="entry name" value="BBE"/>
</dbReference>
<feature type="chain" id="PRO_5034285916" evidence="3">
    <location>
        <begin position="24"/>
        <end position="664"/>
    </location>
</feature>
<dbReference type="InterPro" id="IPR016169">
    <property type="entry name" value="FAD-bd_PCMH_sub2"/>
</dbReference>
<proteinExistence type="inferred from homology"/>
<dbReference type="SUPFAM" id="SSF56176">
    <property type="entry name" value="FAD-binding/transporter-associated domain-like"/>
    <property type="match status" value="1"/>
</dbReference>
<evidence type="ECO:0000259" key="4">
    <source>
        <dbReference type="PROSITE" id="PS51387"/>
    </source>
</evidence>
<dbReference type="AlphaFoldDB" id="A0A8H4C5G0"/>
<gene>
    <name evidence="5" type="ORF">GCG54_00014398</name>
</gene>
<dbReference type="PANTHER" id="PTHR13878">
    <property type="entry name" value="GULONOLACTONE OXIDASE"/>
    <property type="match status" value="1"/>
</dbReference>
<feature type="domain" description="FAD-binding PCMH-type" evidence="4">
    <location>
        <begin position="187"/>
        <end position="366"/>
    </location>
</feature>
<dbReference type="GO" id="GO:0071949">
    <property type="term" value="F:FAD binding"/>
    <property type="evidence" value="ECO:0007669"/>
    <property type="project" value="InterPro"/>
</dbReference>
<keyword evidence="2" id="KW-0560">Oxidoreductase</keyword>
<protein>
    <submittedName>
        <fullName evidence="5">FAD-linked oxidoreductase ZEB1</fullName>
    </submittedName>
</protein>
<dbReference type="InterPro" id="IPR036318">
    <property type="entry name" value="FAD-bd_PCMH-like_sf"/>
</dbReference>
<keyword evidence="6" id="KW-1185">Reference proteome</keyword>
<dbReference type="GO" id="GO:0016491">
    <property type="term" value="F:oxidoreductase activity"/>
    <property type="evidence" value="ECO:0007669"/>
    <property type="project" value="UniProtKB-KW"/>
</dbReference>
<accession>A0A8H4C5G0</accession>
<dbReference type="RefSeq" id="XP_045256700.1">
    <property type="nucleotide sequence ID" value="XM_045414234.1"/>
</dbReference>
<dbReference type="EMBL" id="WVTB01000114">
    <property type="protein sequence ID" value="KAF3797536.1"/>
    <property type="molecule type" value="Genomic_DNA"/>
</dbReference>
<sequence length="664" mass="72700">MPVKSNLMLGFLFLPFTPRHVQAAATASDIKPAVEAVAAIAAAGALLQSAEVQQLTENVVNHIVNHGTTAKYASYFTFGDNAVSPPIEAQAYAACKAFPGDPSWPRDEVWDVLDQLLGGALIPTRPLGAPCYDSKWGARDDIECGNIIKNSTNANFLSADPTANYWPIFQGRTCKPKNDTTGSECTIGGYPEYAINVTSVAQIQLAVNFARAANVRLVIKNTGHCYLGKSLGAGSLSLWMHNLKDIEYLPEYEGPGYSGPAMKLAAGVSVREVYEVAEKNNITVLGAVSWSVGYAGGMITGGGQNPLAGIYGMAADHVVAFQIVTADGRFRTVSEQENPDMFWALRGGGGGTFGVITSVIIRAHPRINVVTAKWTLDTSNNSVDQFWKGVRRFYDEFLNWTDAGLYSFYIMWPTPQLSMNYMFAPNHTLDSYNEVVRPFFDYLEANNISLSVTQQSTAHTSFYSAYQATWGANQFPVGVDTSLPANRLVPRRNFVEKYEDTYALIKSHVSSGKHFLGYHNAPSNVGPNVGNQNNAVNPAFREMVFFLVTSSNRTADHSTTAALASQNTYLQEQILQPWRDIAPVSEGGGTYLNEASVEESDWQESFYGGNYPRLSQIKRKWDPNDVFYAVTAVGSERWTVLDGDQGVQTQNGRLCRVTSAETRL</sequence>
<dbReference type="InterPro" id="IPR016166">
    <property type="entry name" value="FAD-bd_PCMH"/>
</dbReference>
<dbReference type="Pfam" id="PF01565">
    <property type="entry name" value="FAD_binding_4"/>
    <property type="match status" value="1"/>
</dbReference>
<dbReference type="InterPro" id="IPR050432">
    <property type="entry name" value="FAD-linked_Oxidoreductases_BP"/>
</dbReference>
<keyword evidence="3" id="KW-0732">Signal</keyword>
<comment type="similarity">
    <text evidence="1">Belongs to the oxygen-dependent FAD-linked oxidoreductase family.</text>
</comment>
<comment type="caution">
    <text evidence="5">The sequence shown here is derived from an EMBL/GenBank/DDBJ whole genome shotgun (WGS) entry which is preliminary data.</text>
</comment>
<evidence type="ECO:0000256" key="3">
    <source>
        <dbReference type="SAM" id="SignalP"/>
    </source>
</evidence>
<dbReference type="InterPro" id="IPR006094">
    <property type="entry name" value="Oxid_FAD_bind_N"/>
</dbReference>
<dbReference type="PROSITE" id="PS51387">
    <property type="entry name" value="FAD_PCMH"/>
    <property type="match status" value="1"/>
</dbReference>
<dbReference type="Gene3D" id="3.30.465.10">
    <property type="match status" value="2"/>
</dbReference>
<evidence type="ECO:0000256" key="1">
    <source>
        <dbReference type="ARBA" id="ARBA00005466"/>
    </source>
</evidence>
<reference evidence="5" key="1">
    <citation type="journal article" date="2020" name="Phytopathology">
        <title>Genome sequence and comparative analysis of Colletotrichum gloeosporioides isolated from Liriodendron leaves.</title>
        <authorList>
            <person name="Fu F.F."/>
            <person name="Hao Z."/>
            <person name="Wang P."/>
            <person name="Lu Y."/>
            <person name="Xue L.J."/>
            <person name="Wei G."/>
            <person name="Tian Y."/>
            <person name="Baishi H."/>
            <person name="Xu H."/>
            <person name="Shi J."/>
            <person name="Cheng T."/>
            <person name="Wang G."/>
            <person name="Yi Y."/>
            <person name="Chen J."/>
        </authorList>
    </citation>
    <scope>NUCLEOTIDE SEQUENCE</scope>
    <source>
        <strain evidence="5">Lc1</strain>
    </source>
</reference>
<organism evidence="5 6">
    <name type="scientific">Colletotrichum gloeosporioides</name>
    <name type="common">Anthracnose fungus</name>
    <name type="synonym">Glomerella cingulata</name>
    <dbReference type="NCBI Taxonomy" id="474922"/>
    <lineage>
        <taxon>Eukaryota</taxon>
        <taxon>Fungi</taxon>
        <taxon>Dikarya</taxon>
        <taxon>Ascomycota</taxon>
        <taxon>Pezizomycotina</taxon>
        <taxon>Sordariomycetes</taxon>
        <taxon>Hypocreomycetidae</taxon>
        <taxon>Glomerellales</taxon>
        <taxon>Glomerellaceae</taxon>
        <taxon>Colletotrichum</taxon>
        <taxon>Colletotrichum gloeosporioides species complex</taxon>
    </lineage>
</organism>
<evidence type="ECO:0000313" key="5">
    <source>
        <dbReference type="EMBL" id="KAF3797536.1"/>
    </source>
</evidence>
<feature type="signal peptide" evidence="3">
    <location>
        <begin position="1"/>
        <end position="23"/>
    </location>
</feature>
<name>A0A8H4C5G0_COLGL</name>
<dbReference type="PANTHER" id="PTHR13878:SF91">
    <property type="entry name" value="FAD BINDING DOMAIN PROTEIN (AFU_ORTHOLOGUE AFUA_6G12070)-RELATED"/>
    <property type="match status" value="1"/>
</dbReference>
<dbReference type="GeneID" id="69021511"/>